<sequence>LKKIFNLLEKYRLEKYYNAFLELGIEDERDFKDSVTKDNLNTLGFSQMEKNRFESLVDYLKQLGSSRDPEARPLIRKHLEDYYLKYRTPKSSETKIIRGLDPSQNTILDLILRMCHLENLEKDMTVCLFSHEGIPLTDDPFFNTWSLNDRNIENGSEIYAIFTLKQNVRHELQIDKGHFPASSGEDSIRCHIMLKKQEDYEIKVDLSNDSLKDLKMKLFAETGISPAVLHAK</sequence>
<dbReference type="InParanoid" id="W5LVK0"/>
<dbReference type="HOGENOM" id="CLU_1393132_0_0_1"/>
<keyword evidence="2" id="KW-1185">Reference proteome</keyword>
<protein>
    <submittedName>
        <fullName evidence="1">Uncharacterized protein</fullName>
    </submittedName>
</protein>
<dbReference type="Proteomes" id="UP000018468">
    <property type="component" value="Unassembled WGS sequence"/>
</dbReference>
<dbReference type="OMA" id="SIRCHIM"/>
<dbReference type="eggNOG" id="ENOG502SMS8">
    <property type="taxonomic scope" value="Eukaryota"/>
</dbReference>
<reference evidence="2" key="1">
    <citation type="submission" date="2011-12" db="EMBL/GenBank/DDBJ databases">
        <title>The Draft Genome of Lepisosteus oculatus.</title>
        <authorList>
            <consortium name="The Broad Institute Genome Assembly &amp; Analysis Group"/>
            <consortium name="Computational R&amp;D Group"/>
            <consortium name="and Sequencing Platform"/>
            <person name="Di Palma F."/>
            <person name="Alfoldi J."/>
            <person name="Johnson J."/>
            <person name="Berlin A."/>
            <person name="Gnerre S."/>
            <person name="Jaffe D."/>
            <person name="MacCallum I."/>
            <person name="Young S."/>
            <person name="Walker B.J."/>
            <person name="Lander E.S."/>
            <person name="Lindblad-Toh K."/>
        </authorList>
    </citation>
    <scope>NUCLEOTIDE SEQUENCE [LARGE SCALE GENOMIC DNA]</scope>
</reference>
<name>W5LVK0_LEPOC</name>
<dbReference type="STRING" id="7918.ENSLOCP00000000157"/>
<evidence type="ECO:0000313" key="1">
    <source>
        <dbReference type="Ensembl" id="ENSLOCP00000000157.1"/>
    </source>
</evidence>
<proteinExistence type="predicted"/>
<dbReference type="Ensembl" id="ENSLOCT00000000157.1">
    <property type="protein sequence ID" value="ENSLOCP00000000157.1"/>
    <property type="gene ID" value="ENSLOCG00000000143.1"/>
</dbReference>
<organism evidence="1 2">
    <name type="scientific">Lepisosteus oculatus</name>
    <name type="common">Spotted gar</name>
    <dbReference type="NCBI Taxonomy" id="7918"/>
    <lineage>
        <taxon>Eukaryota</taxon>
        <taxon>Metazoa</taxon>
        <taxon>Chordata</taxon>
        <taxon>Craniata</taxon>
        <taxon>Vertebrata</taxon>
        <taxon>Euteleostomi</taxon>
        <taxon>Actinopterygii</taxon>
        <taxon>Neopterygii</taxon>
        <taxon>Holostei</taxon>
        <taxon>Semionotiformes</taxon>
        <taxon>Lepisosteidae</taxon>
        <taxon>Lepisosteus</taxon>
    </lineage>
</organism>
<dbReference type="GeneTree" id="ENSGT01140000286714"/>
<reference evidence="1" key="3">
    <citation type="submission" date="2025-09" db="UniProtKB">
        <authorList>
            <consortium name="Ensembl"/>
        </authorList>
    </citation>
    <scope>IDENTIFICATION</scope>
</reference>
<evidence type="ECO:0000313" key="2">
    <source>
        <dbReference type="Proteomes" id="UP000018468"/>
    </source>
</evidence>
<dbReference type="AlphaFoldDB" id="W5LVK0"/>
<reference evidence="1" key="2">
    <citation type="submission" date="2025-08" db="UniProtKB">
        <authorList>
            <consortium name="Ensembl"/>
        </authorList>
    </citation>
    <scope>IDENTIFICATION</scope>
</reference>
<accession>W5LVK0</accession>